<organism evidence="9 10">
    <name type="scientific">Candidatus Roizmanbacteria bacterium RIFCSPLOWO2_01_FULL_37_16</name>
    <dbReference type="NCBI Taxonomy" id="1802058"/>
    <lineage>
        <taxon>Bacteria</taxon>
        <taxon>Candidatus Roizmaniibacteriota</taxon>
    </lineage>
</organism>
<dbReference type="GO" id="GO:0046872">
    <property type="term" value="F:metal ion binding"/>
    <property type="evidence" value="ECO:0007669"/>
    <property type="project" value="UniProtKB-KW"/>
</dbReference>
<dbReference type="EMBL" id="MGAI01000031">
    <property type="protein sequence ID" value="OGK44301.1"/>
    <property type="molecule type" value="Genomic_DNA"/>
</dbReference>
<comment type="catalytic activity">
    <reaction evidence="6">
        <text>D-lyxose = D-xylulose</text>
        <dbReference type="Rhea" id="RHEA:14201"/>
        <dbReference type="ChEBI" id="CHEBI:16789"/>
        <dbReference type="ChEBI" id="CHEBI:17140"/>
        <dbReference type="EC" id="5.3.1.15"/>
    </reaction>
</comment>
<evidence type="ECO:0000256" key="2">
    <source>
        <dbReference type="ARBA" id="ARBA00022723"/>
    </source>
</evidence>
<dbReference type="Gene3D" id="2.60.120.10">
    <property type="entry name" value="Jelly Rolls"/>
    <property type="match status" value="1"/>
</dbReference>
<evidence type="ECO:0000256" key="4">
    <source>
        <dbReference type="ARBA" id="ARBA00023235"/>
    </source>
</evidence>
<dbReference type="InterPro" id="IPR014710">
    <property type="entry name" value="RmlC-like_jellyroll"/>
</dbReference>
<dbReference type="InterPro" id="IPR011051">
    <property type="entry name" value="RmlC_Cupin_sf"/>
</dbReference>
<gene>
    <name evidence="9" type="ORF">A3B40_01540</name>
</gene>
<dbReference type="InterPro" id="IPR010864">
    <property type="entry name" value="D-lyxose_isomer"/>
</dbReference>
<name>A0A1F7ILN5_9BACT</name>
<dbReference type="InterPro" id="IPR047581">
    <property type="entry name" value="EcSI_cupin"/>
</dbReference>
<evidence type="ECO:0000256" key="3">
    <source>
        <dbReference type="ARBA" id="ARBA00023211"/>
    </source>
</evidence>
<evidence type="ECO:0000256" key="1">
    <source>
        <dbReference type="ARBA" id="ARBA00001936"/>
    </source>
</evidence>
<protein>
    <recommendedName>
        <fullName evidence="8">D-lyxose ketol-isomerase</fullName>
        <ecNumber evidence="8">5.3.1.15</ecNumber>
    </recommendedName>
</protein>
<comment type="cofactor">
    <cofactor evidence="1">
        <name>Mn(2+)</name>
        <dbReference type="ChEBI" id="CHEBI:29035"/>
    </cofactor>
</comment>
<evidence type="ECO:0000256" key="6">
    <source>
        <dbReference type="ARBA" id="ARBA00044907"/>
    </source>
</evidence>
<evidence type="ECO:0000256" key="8">
    <source>
        <dbReference type="ARBA" id="ARBA00044972"/>
    </source>
</evidence>
<dbReference type="SUPFAM" id="SSF51182">
    <property type="entry name" value="RmlC-like cupins"/>
    <property type="match status" value="1"/>
</dbReference>
<keyword evidence="5" id="KW-0119">Carbohydrate metabolism</keyword>
<dbReference type="EC" id="5.3.1.15" evidence="8"/>
<comment type="similarity">
    <text evidence="7">Belongs to the D-lyxose ketol-isomerase family.</text>
</comment>
<keyword evidence="4" id="KW-0413">Isomerase</keyword>
<evidence type="ECO:0000313" key="10">
    <source>
        <dbReference type="Proteomes" id="UP000178040"/>
    </source>
</evidence>
<dbReference type="CDD" id="cd20309">
    <property type="entry name" value="cupin_EcSI"/>
    <property type="match status" value="1"/>
</dbReference>
<evidence type="ECO:0000256" key="7">
    <source>
        <dbReference type="ARBA" id="ARBA00044951"/>
    </source>
</evidence>
<dbReference type="Pfam" id="PF07385">
    <property type="entry name" value="Lyx_isomer"/>
    <property type="match status" value="1"/>
</dbReference>
<dbReference type="GO" id="GO:0047828">
    <property type="term" value="F:D-lyxose ketol-isomerase activity"/>
    <property type="evidence" value="ECO:0007669"/>
    <property type="project" value="UniProtKB-EC"/>
</dbReference>
<proteinExistence type="inferred from homology"/>
<keyword evidence="2" id="KW-0479">Metal-binding</keyword>
<comment type="caution">
    <text evidence="9">The sequence shown here is derived from an EMBL/GenBank/DDBJ whole genome shotgun (WGS) entry which is preliminary data.</text>
</comment>
<evidence type="ECO:0000256" key="5">
    <source>
        <dbReference type="ARBA" id="ARBA00023277"/>
    </source>
</evidence>
<reference evidence="9 10" key="1">
    <citation type="journal article" date="2016" name="Nat. Commun.">
        <title>Thousands of microbial genomes shed light on interconnected biogeochemical processes in an aquifer system.</title>
        <authorList>
            <person name="Anantharaman K."/>
            <person name="Brown C.T."/>
            <person name="Hug L.A."/>
            <person name="Sharon I."/>
            <person name="Castelle C.J."/>
            <person name="Probst A.J."/>
            <person name="Thomas B.C."/>
            <person name="Singh A."/>
            <person name="Wilkins M.J."/>
            <person name="Karaoz U."/>
            <person name="Brodie E.L."/>
            <person name="Williams K.H."/>
            <person name="Hubbard S.S."/>
            <person name="Banfield J.F."/>
        </authorList>
    </citation>
    <scope>NUCLEOTIDE SEQUENCE [LARGE SCALE GENOMIC DNA]</scope>
</reference>
<accession>A0A1F7ILN5</accession>
<dbReference type="Proteomes" id="UP000178040">
    <property type="component" value="Unassembled WGS sequence"/>
</dbReference>
<keyword evidence="3" id="KW-0464">Manganese</keyword>
<dbReference type="AlphaFoldDB" id="A0A1F7ILN5"/>
<sequence length="236" mass="27295">MRSQFTRSIINTSIKEAIFFFHNHHFPLPPFAYWTVNDWKNNTVKIDEIFATKLGWDVTDFGSGNFRKIGRIIFTLRNGHAQMRKMYPKPYAHKVMYLLEDQKSPVHYHRSKMEDIINQGGGETVVRVWEKTGKGSLSRKNVSLVVDGVRIFVQAGGTILLKPGQSVTIPPGLYHSYWAERGKGPVLSIEISSVNDDTNDNYFLGRNIRFPKVKEDEEALYLLVSDYDNYLRRKHI</sequence>
<evidence type="ECO:0000313" key="9">
    <source>
        <dbReference type="EMBL" id="OGK44301.1"/>
    </source>
</evidence>